<organism evidence="3 4">
    <name type="scientific">Halarcobacter mediterraneus</name>
    <dbReference type="NCBI Taxonomy" id="2023153"/>
    <lineage>
        <taxon>Bacteria</taxon>
        <taxon>Pseudomonadati</taxon>
        <taxon>Campylobacterota</taxon>
        <taxon>Epsilonproteobacteria</taxon>
        <taxon>Campylobacterales</taxon>
        <taxon>Arcobacteraceae</taxon>
        <taxon>Halarcobacter</taxon>
    </lineage>
</organism>
<dbReference type="EMBL" id="NXIE01000001">
    <property type="protein sequence ID" value="RXK13891.1"/>
    <property type="molecule type" value="Genomic_DNA"/>
</dbReference>
<feature type="signal peptide" evidence="1">
    <location>
        <begin position="1"/>
        <end position="19"/>
    </location>
</feature>
<dbReference type="Proteomes" id="UP000289718">
    <property type="component" value="Unassembled WGS sequence"/>
</dbReference>
<dbReference type="InterPro" id="IPR013740">
    <property type="entry name" value="Redoxin"/>
</dbReference>
<gene>
    <name evidence="3" type="ORF">CP965_00130</name>
</gene>
<dbReference type="InterPro" id="IPR050553">
    <property type="entry name" value="Thioredoxin_ResA/DsbE_sf"/>
</dbReference>
<dbReference type="CDD" id="cd02966">
    <property type="entry name" value="TlpA_like_family"/>
    <property type="match status" value="1"/>
</dbReference>
<dbReference type="AlphaFoldDB" id="A0A4Q1B0Q9"/>
<evidence type="ECO:0000259" key="2">
    <source>
        <dbReference type="PROSITE" id="PS51352"/>
    </source>
</evidence>
<dbReference type="InterPro" id="IPR036249">
    <property type="entry name" value="Thioredoxin-like_sf"/>
</dbReference>
<evidence type="ECO:0000313" key="3">
    <source>
        <dbReference type="EMBL" id="RXK13891.1"/>
    </source>
</evidence>
<evidence type="ECO:0000256" key="1">
    <source>
        <dbReference type="SAM" id="SignalP"/>
    </source>
</evidence>
<sequence>MKKLSILFFAFLATFLFTACNSNDEAVSVKEDSSSFEELKKISNKTYTLKTVDDKTITLKVENEQLTSKQLEGKFVLINFWATWCPPCIKEMPTLNKIYEKYNDKFEIIGVLFEKNKDEKQLKEFISKHNIKFPIVVGDENFRMAKAFDDIKKIPESFLYSKDGKFIKRFIGEIGEKELEKYLSK</sequence>
<dbReference type="RefSeq" id="WP_129060001.1">
    <property type="nucleotide sequence ID" value="NZ_NXIE01000001.1"/>
</dbReference>
<keyword evidence="4" id="KW-1185">Reference proteome</keyword>
<feature type="domain" description="Thioredoxin" evidence="2">
    <location>
        <begin position="36"/>
        <end position="185"/>
    </location>
</feature>
<dbReference type="PROSITE" id="PS51352">
    <property type="entry name" value="THIOREDOXIN_2"/>
    <property type="match status" value="1"/>
</dbReference>
<dbReference type="GO" id="GO:0016491">
    <property type="term" value="F:oxidoreductase activity"/>
    <property type="evidence" value="ECO:0007669"/>
    <property type="project" value="InterPro"/>
</dbReference>
<proteinExistence type="predicted"/>
<dbReference type="PANTHER" id="PTHR42852">
    <property type="entry name" value="THIOL:DISULFIDE INTERCHANGE PROTEIN DSBE"/>
    <property type="match status" value="1"/>
</dbReference>
<protein>
    <submittedName>
        <fullName evidence="3">Thioredoxin</fullName>
    </submittedName>
</protein>
<dbReference type="SUPFAM" id="SSF52833">
    <property type="entry name" value="Thioredoxin-like"/>
    <property type="match status" value="1"/>
</dbReference>
<keyword evidence="1" id="KW-0732">Signal</keyword>
<dbReference type="Pfam" id="PF08534">
    <property type="entry name" value="Redoxin"/>
    <property type="match status" value="1"/>
</dbReference>
<dbReference type="PROSITE" id="PS51257">
    <property type="entry name" value="PROKAR_LIPOPROTEIN"/>
    <property type="match status" value="1"/>
</dbReference>
<evidence type="ECO:0000313" key="4">
    <source>
        <dbReference type="Proteomes" id="UP000289718"/>
    </source>
</evidence>
<dbReference type="OrthoDB" id="9813820at2"/>
<dbReference type="InterPro" id="IPR013766">
    <property type="entry name" value="Thioredoxin_domain"/>
</dbReference>
<comment type="caution">
    <text evidence="3">The sequence shown here is derived from an EMBL/GenBank/DDBJ whole genome shotgun (WGS) entry which is preliminary data.</text>
</comment>
<reference evidence="3 4" key="1">
    <citation type="submission" date="2017-09" db="EMBL/GenBank/DDBJ databases">
        <title>Genomics of the genus Arcobacter.</title>
        <authorList>
            <person name="Perez-Cataluna A."/>
            <person name="Figueras M.J."/>
            <person name="Salas-Masso N."/>
        </authorList>
    </citation>
    <scope>NUCLEOTIDE SEQUENCE [LARGE SCALE GENOMIC DNA]</scope>
    <source>
        <strain evidence="3 4">F156-34</strain>
    </source>
</reference>
<dbReference type="PANTHER" id="PTHR42852:SF13">
    <property type="entry name" value="PROTEIN DIPZ"/>
    <property type="match status" value="1"/>
</dbReference>
<dbReference type="Gene3D" id="3.40.30.10">
    <property type="entry name" value="Glutaredoxin"/>
    <property type="match status" value="1"/>
</dbReference>
<feature type="chain" id="PRO_5020975050" evidence="1">
    <location>
        <begin position="20"/>
        <end position="185"/>
    </location>
</feature>
<accession>A0A4Q1B0Q9</accession>
<name>A0A4Q1B0Q9_9BACT</name>